<dbReference type="GeneID" id="75576394"/>
<reference evidence="1" key="4">
    <citation type="journal article" date="2022" name="PLoS Pathog.">
        <title>Chromosome-level genome of Schistosoma haematobium underpins genome-wide explorations of molecular variation.</title>
        <authorList>
            <person name="Stroehlein A.J."/>
            <person name="Korhonen P.K."/>
            <person name="Lee V.V."/>
            <person name="Ralph S.A."/>
            <person name="Mentink-Kane M."/>
            <person name="You H."/>
            <person name="McManus D.P."/>
            <person name="Tchuente L.T."/>
            <person name="Stothard J.R."/>
            <person name="Kaur P."/>
            <person name="Dudchenko O."/>
            <person name="Aiden E.L."/>
            <person name="Yang B."/>
            <person name="Yang H."/>
            <person name="Emery A.M."/>
            <person name="Webster B.L."/>
            <person name="Brindley P.J."/>
            <person name="Rollinson D."/>
            <person name="Chang B.C.H."/>
            <person name="Gasser R.B."/>
            <person name="Young N.D."/>
        </authorList>
    </citation>
    <scope>NUCLEOTIDE SEQUENCE</scope>
</reference>
<organism evidence="1 2">
    <name type="scientific">Schistosoma haematobium</name>
    <name type="common">Blood fluke</name>
    <dbReference type="NCBI Taxonomy" id="6185"/>
    <lineage>
        <taxon>Eukaryota</taxon>
        <taxon>Metazoa</taxon>
        <taxon>Spiralia</taxon>
        <taxon>Lophotrochozoa</taxon>
        <taxon>Platyhelminthes</taxon>
        <taxon>Trematoda</taxon>
        <taxon>Digenea</taxon>
        <taxon>Strigeidida</taxon>
        <taxon>Schistosomatoidea</taxon>
        <taxon>Schistosomatidae</taxon>
        <taxon>Schistosoma</taxon>
    </lineage>
</organism>
<accession>A0A922IP71</accession>
<reference evidence="1" key="1">
    <citation type="journal article" date="2012" name="Nat. Genet.">
        <title>Whole-genome sequence of Schistosoma haematobium.</title>
        <authorList>
            <person name="Young N.D."/>
            <person name="Jex A.R."/>
            <person name="Li B."/>
            <person name="Liu S."/>
            <person name="Yang L."/>
            <person name="Xiong Z."/>
            <person name="Li Y."/>
            <person name="Cantacessi C."/>
            <person name="Hall R.S."/>
            <person name="Xu X."/>
            <person name="Chen F."/>
            <person name="Wu X."/>
            <person name="Zerlotini A."/>
            <person name="Oliveira G."/>
            <person name="Hofmann A."/>
            <person name="Zhang G."/>
            <person name="Fang X."/>
            <person name="Kang Y."/>
            <person name="Campbell B.E."/>
            <person name="Loukas A."/>
            <person name="Ranganathan S."/>
            <person name="Rollinson D."/>
            <person name="Rinaldi G."/>
            <person name="Brindley P.J."/>
            <person name="Yang H."/>
            <person name="Wang J."/>
            <person name="Wang J."/>
            <person name="Gasser R.B."/>
        </authorList>
    </citation>
    <scope>NUCLEOTIDE SEQUENCE</scope>
</reference>
<reference evidence="1" key="3">
    <citation type="submission" date="2021-06" db="EMBL/GenBank/DDBJ databases">
        <title>Chromosome-level genome assembly for S. haematobium.</title>
        <authorList>
            <person name="Stroehlein A.J."/>
        </authorList>
    </citation>
    <scope>NUCLEOTIDE SEQUENCE</scope>
</reference>
<evidence type="ECO:0000313" key="1">
    <source>
        <dbReference type="EMBL" id="KAH9583856.1"/>
    </source>
</evidence>
<dbReference type="KEGG" id="shx:MS3_00000505"/>
<name>A0A922IP71_SCHHA</name>
<protein>
    <submittedName>
        <fullName evidence="1">Uncharacterized protein</fullName>
    </submittedName>
</protein>
<dbReference type="EMBL" id="AMPZ03000005">
    <property type="protein sequence ID" value="KAH9583856.1"/>
    <property type="molecule type" value="Genomic_DNA"/>
</dbReference>
<dbReference type="Proteomes" id="UP000471633">
    <property type="component" value="Unassembled WGS sequence"/>
</dbReference>
<dbReference type="AlphaFoldDB" id="A0A922IP71"/>
<comment type="caution">
    <text evidence="1">The sequence shown here is derived from an EMBL/GenBank/DDBJ whole genome shotgun (WGS) entry which is preliminary data.</text>
</comment>
<keyword evidence="2" id="KW-1185">Reference proteome</keyword>
<proteinExistence type="predicted"/>
<gene>
    <name evidence="1" type="ORF">MS3_00000505</name>
</gene>
<dbReference type="RefSeq" id="XP_051067073.1">
    <property type="nucleotide sequence ID" value="XM_051208244.1"/>
</dbReference>
<evidence type="ECO:0000313" key="2">
    <source>
        <dbReference type="Proteomes" id="UP000471633"/>
    </source>
</evidence>
<sequence length="102" mass="11699">MKSLTITAEQLDENYLVCVREITVIGGWRRWVTLLRIGHSETVGLARCLPPSVEIQDYFAHYIPRINSYLCCIPQYLIFLNINSANIIQTLVVHVLNYISSC</sequence>
<dbReference type="CTD" id="75576394"/>
<reference evidence="1" key="2">
    <citation type="journal article" date="2019" name="Gigascience">
        <title>High-quality Schistosoma haematobium genome achieved by single-molecule and long-range sequencing.</title>
        <authorList>
            <person name="Stroehlein A.J."/>
            <person name="Korhonen P.K."/>
            <person name="Chong T.M."/>
            <person name="Lim Y.L."/>
            <person name="Chan K.G."/>
            <person name="Webster B."/>
            <person name="Rollinson D."/>
            <person name="Brindley P.J."/>
            <person name="Gasser R.B."/>
            <person name="Young N.D."/>
        </authorList>
    </citation>
    <scope>NUCLEOTIDE SEQUENCE</scope>
</reference>